<dbReference type="OrthoDB" id="778365at2759"/>
<dbReference type="PANTHER" id="PTHR46196">
    <property type="entry name" value="TRANSCRIPTION FACTOR BHLH155-LIKE ISOFORM X1-RELATED"/>
    <property type="match status" value="1"/>
</dbReference>
<keyword evidence="2" id="KW-0805">Transcription regulation</keyword>
<evidence type="ECO:0000256" key="3">
    <source>
        <dbReference type="ARBA" id="ARBA00023163"/>
    </source>
</evidence>
<dbReference type="InterPro" id="IPR043561">
    <property type="entry name" value="LHW-like"/>
</dbReference>
<name>A0A5J5CAU0_9ASTE</name>
<keyword evidence="8" id="KW-1185">Reference proteome</keyword>
<evidence type="ECO:0000256" key="5">
    <source>
        <dbReference type="SAM" id="MobiDB-lite"/>
    </source>
</evidence>
<evidence type="ECO:0000256" key="4">
    <source>
        <dbReference type="ARBA" id="ARBA00023242"/>
    </source>
</evidence>
<dbReference type="Proteomes" id="UP000325577">
    <property type="component" value="Linkage Group LG0"/>
</dbReference>
<dbReference type="AlphaFoldDB" id="A0A5J5CAU0"/>
<dbReference type="PROSITE" id="PS50888">
    <property type="entry name" value="BHLH"/>
    <property type="match status" value="1"/>
</dbReference>
<reference evidence="7 8" key="1">
    <citation type="submission" date="2019-09" db="EMBL/GenBank/DDBJ databases">
        <title>A chromosome-level genome assembly of the Chinese tupelo Nyssa sinensis.</title>
        <authorList>
            <person name="Yang X."/>
            <person name="Kang M."/>
            <person name="Yang Y."/>
            <person name="Xiong H."/>
            <person name="Wang M."/>
            <person name="Zhang Z."/>
            <person name="Wang Z."/>
            <person name="Wu H."/>
            <person name="Ma T."/>
            <person name="Liu J."/>
            <person name="Xi Z."/>
        </authorList>
    </citation>
    <scope>NUCLEOTIDE SEQUENCE [LARGE SCALE GENOMIC DNA]</scope>
    <source>
        <strain evidence="7">J267</strain>
        <tissue evidence="7">Leaf</tissue>
    </source>
</reference>
<feature type="region of interest" description="Disordered" evidence="5">
    <location>
        <begin position="259"/>
        <end position="286"/>
    </location>
</feature>
<protein>
    <recommendedName>
        <fullName evidence="6">BHLH domain-containing protein</fullName>
    </recommendedName>
</protein>
<evidence type="ECO:0000256" key="2">
    <source>
        <dbReference type="ARBA" id="ARBA00023015"/>
    </source>
</evidence>
<organism evidence="7 8">
    <name type="scientific">Nyssa sinensis</name>
    <dbReference type="NCBI Taxonomy" id="561372"/>
    <lineage>
        <taxon>Eukaryota</taxon>
        <taxon>Viridiplantae</taxon>
        <taxon>Streptophyta</taxon>
        <taxon>Embryophyta</taxon>
        <taxon>Tracheophyta</taxon>
        <taxon>Spermatophyta</taxon>
        <taxon>Magnoliopsida</taxon>
        <taxon>eudicotyledons</taxon>
        <taxon>Gunneridae</taxon>
        <taxon>Pentapetalae</taxon>
        <taxon>asterids</taxon>
        <taxon>Cornales</taxon>
        <taxon>Nyssaceae</taxon>
        <taxon>Nyssa</taxon>
    </lineage>
</organism>
<evidence type="ECO:0000313" key="8">
    <source>
        <dbReference type="Proteomes" id="UP000325577"/>
    </source>
</evidence>
<dbReference type="GO" id="GO:0046983">
    <property type="term" value="F:protein dimerization activity"/>
    <property type="evidence" value="ECO:0007669"/>
    <property type="project" value="InterPro"/>
</dbReference>
<comment type="subcellular location">
    <subcellularLocation>
        <location evidence="1">Nucleus</location>
    </subcellularLocation>
</comment>
<keyword evidence="4" id="KW-0539">Nucleus</keyword>
<evidence type="ECO:0000256" key="1">
    <source>
        <dbReference type="ARBA" id="ARBA00004123"/>
    </source>
</evidence>
<evidence type="ECO:0000313" key="7">
    <source>
        <dbReference type="EMBL" id="KAA8550771.1"/>
    </source>
</evidence>
<accession>A0A5J5CAU0</accession>
<keyword evidence="3" id="KW-0804">Transcription</keyword>
<evidence type="ECO:0000259" key="6">
    <source>
        <dbReference type="PROSITE" id="PS50888"/>
    </source>
</evidence>
<dbReference type="EMBL" id="CM018031">
    <property type="protein sequence ID" value="KAA8550771.1"/>
    <property type="molecule type" value="Genomic_DNA"/>
</dbReference>
<dbReference type="InterPro" id="IPR011598">
    <property type="entry name" value="bHLH_dom"/>
</dbReference>
<dbReference type="GO" id="GO:0005634">
    <property type="term" value="C:nucleus"/>
    <property type="evidence" value="ECO:0007669"/>
    <property type="project" value="UniProtKB-SubCell"/>
</dbReference>
<feature type="region of interest" description="Disordered" evidence="5">
    <location>
        <begin position="1"/>
        <end position="22"/>
    </location>
</feature>
<gene>
    <name evidence="7" type="ORF">F0562_002455</name>
</gene>
<dbReference type="PANTHER" id="PTHR46196:SF1">
    <property type="entry name" value="TRANSCRIPTION FACTOR EMB1444-RELATED"/>
    <property type="match status" value="1"/>
</dbReference>
<feature type="domain" description="BHLH" evidence="6">
    <location>
        <begin position="274"/>
        <end position="323"/>
    </location>
</feature>
<feature type="compositionally biased region" description="Basic and acidic residues" evidence="5">
    <location>
        <begin position="275"/>
        <end position="286"/>
    </location>
</feature>
<sequence>MERKKQVNIKLPTDSKGERKTCSFGDLGVGSEDNDTSSSHSYFSNKIDLYNVTLPADKSGVDISYFPSDLDSAAWDNQNGVFCSPEPFDMQIQKDLETNLGFQTEFNPMEKLDMSLKFSAGCELFEALGPAFQKQSTVCDWDVEKTETETATEMTEGVGSSSLLMENSGSENLLEAVVANFGCSGTDVKSEKSFSYSVQPLLTEKLLEPTGDKHTIGSAGYSFAQSLVENPLHCLNSEACGVRTSKIFSSTSRITCSEQLERPQEPAKINRKRARPSENSRPRPRDRQLIQDRIKELRELVPNGLKCSIDSLLECTIKHMLFLQSITRHADKLNKCTEAKLHDKETGIQRLFSYEQGSSWALEVGSHLKVCPIMVENIKMDGQMLVEMLCEESSHFLEIVEAIRSLGLTILKGVTEAYGDKTWICFVVEGQNNRAMHRMDILWSLVQILQPKTTI</sequence>
<dbReference type="GO" id="GO:0003700">
    <property type="term" value="F:DNA-binding transcription factor activity"/>
    <property type="evidence" value="ECO:0007669"/>
    <property type="project" value="InterPro"/>
</dbReference>
<proteinExistence type="predicted"/>
<dbReference type="Pfam" id="PF23176">
    <property type="entry name" value="bHLH_LHW"/>
    <property type="match status" value="1"/>
</dbReference>